<dbReference type="EMBL" id="UGOD01000001">
    <property type="protein sequence ID" value="STX52172.1"/>
    <property type="molecule type" value="Genomic_DNA"/>
</dbReference>
<proteinExistence type="predicted"/>
<dbReference type="Proteomes" id="UP000254794">
    <property type="component" value="Unassembled WGS sequence"/>
</dbReference>
<dbReference type="RefSeq" id="WP_115331749.1">
    <property type="nucleotide sequence ID" value="NZ_CAAAHP010000012.1"/>
</dbReference>
<name>A0A378JVE1_9GAMM</name>
<accession>A0A378JVE1</accession>
<dbReference type="AlphaFoldDB" id="A0A378JVE1"/>
<feature type="compositionally biased region" description="Polar residues" evidence="1">
    <location>
        <begin position="12"/>
        <end position="45"/>
    </location>
</feature>
<gene>
    <name evidence="2" type="ORF">NCTC13316_02276</name>
</gene>
<protein>
    <submittedName>
        <fullName evidence="2">Uncharacterized protein</fullName>
    </submittedName>
</protein>
<feature type="compositionally biased region" description="Basic and acidic residues" evidence="1">
    <location>
        <begin position="52"/>
        <end position="65"/>
    </location>
</feature>
<evidence type="ECO:0000313" key="2">
    <source>
        <dbReference type="EMBL" id="STX52172.1"/>
    </source>
</evidence>
<feature type="region of interest" description="Disordered" evidence="1">
    <location>
        <begin position="1"/>
        <end position="102"/>
    </location>
</feature>
<evidence type="ECO:0000256" key="1">
    <source>
        <dbReference type="SAM" id="MobiDB-lite"/>
    </source>
</evidence>
<evidence type="ECO:0000313" key="3">
    <source>
        <dbReference type="Proteomes" id="UP000254794"/>
    </source>
</evidence>
<organism evidence="2 3">
    <name type="scientific">Legionella busanensis</name>
    <dbReference type="NCBI Taxonomy" id="190655"/>
    <lineage>
        <taxon>Bacteria</taxon>
        <taxon>Pseudomonadati</taxon>
        <taxon>Pseudomonadota</taxon>
        <taxon>Gammaproteobacteria</taxon>
        <taxon>Legionellales</taxon>
        <taxon>Legionellaceae</taxon>
        <taxon>Legionella</taxon>
    </lineage>
</organism>
<reference evidence="2 3" key="1">
    <citation type="submission" date="2018-06" db="EMBL/GenBank/DDBJ databases">
        <authorList>
            <consortium name="Pathogen Informatics"/>
            <person name="Doyle S."/>
        </authorList>
    </citation>
    <scope>NUCLEOTIDE SEQUENCE [LARGE SCALE GENOMIC DNA]</scope>
    <source>
        <strain evidence="2 3">NCTC13316</strain>
    </source>
</reference>
<sequence>MITSPVEEVSQPKITDTNNNNYSSSRTIFQKKSTSSPKECLTPNSLYKRKHIEISKEAEQPKEESGELSPSKLMQRHGVFQQKDTTSADNPVSELANKSNNL</sequence>
<keyword evidence="3" id="KW-1185">Reference proteome</keyword>
<feature type="compositionally biased region" description="Polar residues" evidence="1">
    <location>
        <begin position="82"/>
        <end position="102"/>
    </location>
</feature>